<protein>
    <submittedName>
        <fullName evidence="1">Uncharacterized protein</fullName>
    </submittedName>
</protein>
<dbReference type="Proteomes" id="UP000549971">
    <property type="component" value="Unassembled WGS sequence"/>
</dbReference>
<evidence type="ECO:0000313" key="1">
    <source>
        <dbReference type="EMBL" id="MBB5833427.1"/>
    </source>
</evidence>
<evidence type="ECO:0000313" key="2">
    <source>
        <dbReference type="Proteomes" id="UP000549971"/>
    </source>
</evidence>
<dbReference type="AlphaFoldDB" id="A0A7W9J1N3"/>
<gene>
    <name evidence="1" type="ORF">HDA39_000161</name>
</gene>
<name>A0A7W9J1N3_9ACTN</name>
<reference evidence="1 2" key="1">
    <citation type="submission" date="2020-08" db="EMBL/GenBank/DDBJ databases">
        <title>Sequencing the genomes of 1000 actinobacteria strains.</title>
        <authorList>
            <person name="Klenk H.-P."/>
        </authorList>
    </citation>
    <scope>NUCLEOTIDE SEQUENCE [LARGE SCALE GENOMIC DNA]</scope>
    <source>
        <strain evidence="1 2">DSM 28967</strain>
    </source>
</reference>
<proteinExistence type="predicted"/>
<keyword evidence="2" id="KW-1185">Reference proteome</keyword>
<dbReference type="RefSeq" id="WP_184793316.1">
    <property type="nucleotide sequence ID" value="NZ_JACHMY010000001.1"/>
</dbReference>
<sequence length="66" mass="7229">MTDYTWDDIFDKARPNPGDDGKWSKAVIAVNGGDTAPIPGTTKHRLTTAGLYQYDIHPSGVLLKKL</sequence>
<organism evidence="1 2">
    <name type="scientific">Kribbella italica</name>
    <dbReference type="NCBI Taxonomy" id="1540520"/>
    <lineage>
        <taxon>Bacteria</taxon>
        <taxon>Bacillati</taxon>
        <taxon>Actinomycetota</taxon>
        <taxon>Actinomycetes</taxon>
        <taxon>Propionibacteriales</taxon>
        <taxon>Kribbellaceae</taxon>
        <taxon>Kribbella</taxon>
    </lineage>
</organism>
<dbReference type="EMBL" id="JACHMY010000001">
    <property type="protein sequence ID" value="MBB5833427.1"/>
    <property type="molecule type" value="Genomic_DNA"/>
</dbReference>
<accession>A0A7W9J1N3</accession>
<comment type="caution">
    <text evidence="1">The sequence shown here is derived from an EMBL/GenBank/DDBJ whole genome shotgun (WGS) entry which is preliminary data.</text>
</comment>